<gene>
    <name evidence="1" type="ORF">GPAL_1566</name>
</gene>
<name>K6ZYQ8_9ALTE</name>
<protein>
    <submittedName>
        <fullName evidence="1">Uncharacterized protein</fullName>
    </submittedName>
</protein>
<dbReference type="RefSeq" id="WP_006010606.1">
    <property type="nucleotide sequence ID" value="NZ_AUAV01000015.1"/>
</dbReference>
<proteinExistence type="predicted"/>
<dbReference type="EMBL" id="BAEQ01000024">
    <property type="protein sequence ID" value="GAC28430.1"/>
    <property type="molecule type" value="Genomic_DNA"/>
</dbReference>
<sequence length="162" mass="18351">MNTSNCLGKHIATHTGFSKGMRNNAELYVGQLIKTISSGIKGIDQLVQRYGVCLNNNENQLSDNTFQKSLILYGQDQRLDYVNLPPCMYMIIAGADAEKKFVIHRLYLPYKNGVRFSTYLLNNDGDVIESVCYQRNSKYLHAFKVIRKHIVMASYSAETEAA</sequence>
<evidence type="ECO:0000313" key="2">
    <source>
        <dbReference type="Proteomes" id="UP000006251"/>
    </source>
</evidence>
<evidence type="ECO:0000313" key="1">
    <source>
        <dbReference type="EMBL" id="GAC28430.1"/>
    </source>
</evidence>
<dbReference type="OrthoDB" id="6322038at2"/>
<organism evidence="1 2">
    <name type="scientific">Brumicola pallidula DSM 14239 = ACAM 615</name>
    <dbReference type="NCBI Taxonomy" id="1121922"/>
    <lineage>
        <taxon>Bacteria</taxon>
        <taxon>Pseudomonadati</taxon>
        <taxon>Pseudomonadota</taxon>
        <taxon>Gammaproteobacteria</taxon>
        <taxon>Alteromonadales</taxon>
        <taxon>Alteromonadaceae</taxon>
        <taxon>Brumicola</taxon>
    </lineage>
</organism>
<reference evidence="2" key="1">
    <citation type="journal article" date="2014" name="Environ. Microbiol.">
        <title>Comparative genomics of the marine bacterial genus Glaciecola reveals the high degree of genomic diversity and genomic characteristic for cold adaptation.</title>
        <authorList>
            <person name="Qin Q.L."/>
            <person name="Xie B.B."/>
            <person name="Yu Y."/>
            <person name="Shu Y.L."/>
            <person name="Rong J.C."/>
            <person name="Zhang Y.J."/>
            <person name="Zhao D.L."/>
            <person name="Chen X.L."/>
            <person name="Zhang X.Y."/>
            <person name="Chen B."/>
            <person name="Zhou B.C."/>
            <person name="Zhang Y.Z."/>
        </authorList>
    </citation>
    <scope>NUCLEOTIDE SEQUENCE [LARGE SCALE GENOMIC DNA]</scope>
    <source>
        <strain evidence="2">ACAM 615</strain>
    </source>
</reference>
<keyword evidence="2" id="KW-1185">Reference proteome</keyword>
<accession>K6ZYQ8</accession>
<dbReference type="Proteomes" id="UP000006251">
    <property type="component" value="Unassembled WGS sequence"/>
</dbReference>
<comment type="caution">
    <text evidence="1">The sequence shown here is derived from an EMBL/GenBank/DDBJ whole genome shotgun (WGS) entry which is preliminary data.</text>
</comment>
<dbReference type="AlphaFoldDB" id="K6ZYQ8"/>